<dbReference type="PROSITE" id="PS51762">
    <property type="entry name" value="GH16_2"/>
    <property type="match status" value="1"/>
</dbReference>
<dbReference type="Gene3D" id="2.60.120.200">
    <property type="match status" value="1"/>
</dbReference>
<dbReference type="InterPro" id="IPR013320">
    <property type="entry name" value="ConA-like_dom_sf"/>
</dbReference>
<dbReference type="PANTHER" id="PTHR43792:SF8">
    <property type="entry name" value="[RIBOSOMAL PROTEIN US5]-ALANINE N-ACETYLTRANSFERASE"/>
    <property type="match status" value="1"/>
</dbReference>
<feature type="domain" description="N-acetyltransferase" evidence="4">
    <location>
        <begin position="3"/>
        <end position="165"/>
    </location>
</feature>
<protein>
    <submittedName>
        <fullName evidence="6">GNAT family N-acetyltransferase</fullName>
        <ecNumber evidence="6">2.3.1.-</ecNumber>
    </submittedName>
</protein>
<evidence type="ECO:0000313" key="6">
    <source>
        <dbReference type="EMBL" id="MDJ1113888.1"/>
    </source>
</evidence>
<keyword evidence="2 6" id="KW-0012">Acyltransferase</keyword>
<dbReference type="InterPro" id="IPR000757">
    <property type="entry name" value="Beta-glucanase-like"/>
</dbReference>
<organism evidence="6 7">
    <name type="scientific">Microbacterium dauci</name>
    <dbReference type="NCBI Taxonomy" id="3048008"/>
    <lineage>
        <taxon>Bacteria</taxon>
        <taxon>Bacillati</taxon>
        <taxon>Actinomycetota</taxon>
        <taxon>Actinomycetes</taxon>
        <taxon>Micrococcales</taxon>
        <taxon>Microbacteriaceae</taxon>
        <taxon>Microbacterium</taxon>
    </lineage>
</organism>
<dbReference type="SUPFAM" id="SSF55729">
    <property type="entry name" value="Acyl-CoA N-acyltransferases (Nat)"/>
    <property type="match status" value="1"/>
</dbReference>
<evidence type="ECO:0000259" key="4">
    <source>
        <dbReference type="PROSITE" id="PS51186"/>
    </source>
</evidence>
<dbReference type="Proteomes" id="UP001321481">
    <property type="component" value="Unassembled WGS sequence"/>
</dbReference>
<dbReference type="InterPro" id="IPR016181">
    <property type="entry name" value="Acyl_CoA_acyltransferase"/>
</dbReference>
<comment type="caution">
    <text evidence="6">The sequence shown here is derived from an EMBL/GenBank/DDBJ whole genome shotgun (WGS) entry which is preliminary data.</text>
</comment>
<gene>
    <name evidence="6" type="ORF">QNI14_05440</name>
</gene>
<dbReference type="PROSITE" id="PS51186">
    <property type="entry name" value="GNAT"/>
    <property type="match status" value="1"/>
</dbReference>
<comment type="similarity">
    <text evidence="3">Belongs to the acetyltransferase family. RimJ subfamily.</text>
</comment>
<dbReference type="SUPFAM" id="SSF49899">
    <property type="entry name" value="Concanavalin A-like lectins/glucanases"/>
    <property type="match status" value="1"/>
</dbReference>
<evidence type="ECO:0000313" key="7">
    <source>
        <dbReference type="Proteomes" id="UP001321481"/>
    </source>
</evidence>
<sequence>MTTTIEPWGEDNLPLLERMNTPEMTAHLGGPETPAQLEDRQQRYMRVATRGGAMFRIEVDGIAAGGIGFWETDEEGTPAYEAGWSVVPELQGLGVAGAALRLIIDQVRRRGDRTLLTAYPGVDNVASNALCARAGFELRGEGTEPWRGGMLHFNIWHLDMSPLDTTGRAVDVEERFTDDSLDLQRWSPFYTPHWSSKDAAAARFEVGDGLRLRIDADTPPWAPEWDGDLRVSHLQTGQRSGPLGSGDGQHRFRPDLVVRESQPEQRLWLATHGVIEARFSAIRHPDAMVAFWPIGFEDRPDDCGEICIAEIFGSEVEANGGWVGIGVKAQNDPRLRTDFEKIWIDGDLTVPHDYAVEWTPERLRFFVDGAWVKTVAQTIDYPVQLMLDVFEFPRSDGDRDLSALPHVFRVERVRTVTA</sequence>
<dbReference type="CDD" id="cd00413">
    <property type="entry name" value="Glyco_hydrolase_16"/>
    <property type="match status" value="1"/>
</dbReference>
<dbReference type="PANTHER" id="PTHR43792">
    <property type="entry name" value="GNAT FAMILY, PUTATIVE (AFU_ORTHOLOGUE AFUA_3G00765)-RELATED-RELATED"/>
    <property type="match status" value="1"/>
</dbReference>
<name>A0ABT6ZCL8_9MICO</name>
<keyword evidence="7" id="KW-1185">Reference proteome</keyword>
<dbReference type="InterPro" id="IPR000182">
    <property type="entry name" value="GNAT_dom"/>
</dbReference>
<dbReference type="InterPro" id="IPR051531">
    <property type="entry name" value="N-acetyltransferase"/>
</dbReference>
<accession>A0ABT6ZCL8</accession>
<keyword evidence="1 6" id="KW-0808">Transferase</keyword>
<dbReference type="GO" id="GO:0016746">
    <property type="term" value="F:acyltransferase activity"/>
    <property type="evidence" value="ECO:0007669"/>
    <property type="project" value="UniProtKB-KW"/>
</dbReference>
<dbReference type="EC" id="2.3.1.-" evidence="6"/>
<dbReference type="Pfam" id="PF00722">
    <property type="entry name" value="Glyco_hydro_16"/>
    <property type="match status" value="1"/>
</dbReference>
<evidence type="ECO:0000259" key="5">
    <source>
        <dbReference type="PROSITE" id="PS51762"/>
    </source>
</evidence>
<reference evidence="6 7" key="1">
    <citation type="submission" date="2023-05" db="EMBL/GenBank/DDBJ databases">
        <title>Microbacterium dauci sp.nov., Isolated from Carrot Rhizosphere Soil.</title>
        <authorList>
            <person name="Xiao Z."/>
            <person name="Zheng J."/>
        </authorList>
    </citation>
    <scope>NUCLEOTIDE SEQUENCE [LARGE SCALE GENOMIC DNA]</scope>
    <source>
        <strain evidence="6 7">LX3-4</strain>
    </source>
</reference>
<dbReference type="EMBL" id="JASJND010000004">
    <property type="protein sequence ID" value="MDJ1113888.1"/>
    <property type="molecule type" value="Genomic_DNA"/>
</dbReference>
<feature type="domain" description="GH16" evidence="5">
    <location>
        <begin position="154"/>
        <end position="418"/>
    </location>
</feature>
<evidence type="ECO:0000256" key="2">
    <source>
        <dbReference type="ARBA" id="ARBA00023315"/>
    </source>
</evidence>
<dbReference type="Gene3D" id="3.40.630.30">
    <property type="match status" value="1"/>
</dbReference>
<evidence type="ECO:0000256" key="1">
    <source>
        <dbReference type="ARBA" id="ARBA00022679"/>
    </source>
</evidence>
<proteinExistence type="inferred from homology"/>
<dbReference type="Pfam" id="PF13302">
    <property type="entry name" value="Acetyltransf_3"/>
    <property type="match status" value="1"/>
</dbReference>
<dbReference type="RefSeq" id="WP_283715388.1">
    <property type="nucleotide sequence ID" value="NZ_JASJND010000004.1"/>
</dbReference>
<evidence type="ECO:0000256" key="3">
    <source>
        <dbReference type="ARBA" id="ARBA00038502"/>
    </source>
</evidence>
<dbReference type="CDD" id="cd04301">
    <property type="entry name" value="NAT_SF"/>
    <property type="match status" value="1"/>
</dbReference>